<organism evidence="1 2">
    <name type="scientific">Acidovorax carolinensis</name>
    <dbReference type="NCBI Taxonomy" id="553814"/>
    <lineage>
        <taxon>Bacteria</taxon>
        <taxon>Pseudomonadati</taxon>
        <taxon>Pseudomonadota</taxon>
        <taxon>Betaproteobacteria</taxon>
        <taxon>Burkholderiales</taxon>
        <taxon>Comamonadaceae</taxon>
        <taxon>Acidovorax</taxon>
    </lineage>
</organism>
<dbReference type="KEGG" id="acid:CBP33_18690"/>
<sequence length="122" mass="13094">MPTPTTYIRAAGEQYHAQRAIQDFGVDAVVTERTKQLSQGSPGVSPILCQIQALAEIALSQEIEEGKTPYKDVHKALQAEQRQALEQQACRDAANRGLAMRELGSKALLVLCNESGSAGLAS</sequence>
<proteinExistence type="predicted"/>
<keyword evidence="1" id="KW-0614">Plasmid</keyword>
<dbReference type="KEGG" id="acis:CBP35_19200"/>
<dbReference type="RefSeq" id="WP_086914275.1">
    <property type="nucleotide sequence ID" value="NZ_CP021360.1"/>
</dbReference>
<keyword evidence="2" id="KW-1185">Reference proteome</keyword>
<dbReference type="EMBL" id="CP021367">
    <property type="protein sequence ID" value="ART61113.1"/>
    <property type="molecule type" value="Genomic_DNA"/>
</dbReference>
<name>A0A240TYV0_9BURK</name>
<dbReference type="AlphaFoldDB" id="A0A240TYV0"/>
<accession>A0A240UJ63</accession>
<accession>A0A240TYV0</accession>
<protein>
    <submittedName>
        <fullName evidence="1">Uncharacterized protein</fullName>
    </submittedName>
</protein>
<reference evidence="1" key="1">
    <citation type="submission" date="2017-05" db="EMBL/GenBank/DDBJ databases">
        <title>Polyphasic characterization of four soil-derived phenanthrene-degrading Acidovorax strains and proposal of Acidovorax phenanthrenivorans sp. nov.</title>
        <authorList>
            <person name="Singleton D."/>
            <person name="Lee J."/>
            <person name="Dickey A.N."/>
            <person name="Stroud A."/>
            <person name="Scholl E.H."/>
            <person name="Wright F.A."/>
            <person name="Aitken M.D."/>
        </authorList>
    </citation>
    <scope>NUCLEOTIDE SEQUENCE</scope>
    <source>
        <strain evidence="1">P4</strain>
        <plasmid evidence="1">pACP4.1</plasmid>
    </source>
</reference>
<dbReference type="Proteomes" id="UP000194440">
    <property type="component" value="Plasmid pACP4.1"/>
</dbReference>
<evidence type="ECO:0000313" key="2">
    <source>
        <dbReference type="Proteomes" id="UP000194440"/>
    </source>
</evidence>
<gene>
    <name evidence="1" type="ORF">CBP36_19250</name>
</gene>
<evidence type="ECO:0000313" key="1">
    <source>
        <dbReference type="EMBL" id="ART61113.1"/>
    </source>
</evidence>
<geneLocation type="plasmid" evidence="1 2">
    <name>pACP4.1</name>
</geneLocation>
<dbReference type="KEGG" id="acip:CBP36_19250"/>